<keyword evidence="2" id="KW-0819">tRNA processing</keyword>
<comment type="caution">
    <text evidence="5">The sequence shown here is derived from an EMBL/GenBank/DDBJ whole genome shotgun (WGS) entry which is preliminary data.</text>
</comment>
<keyword evidence="6" id="KW-1185">Reference proteome</keyword>
<sequence>MATPSYQSMVQHISLSVHGAAHQPVSPWCSTPACQSMVQHTSLLVHGAAHQPVSPGCSTPACQSMVQHTSLSVHGAAHQPVSPECSTPACCSHSSSSSASHVMATEQKYVSSSSSKNSSSSSSSSTIDPREQWLRQQLPRHLPKRPNDLYLDHNSNFKSQQQRGLSVLGESGWLVVHGLGQAIPHAINLSLSLQAAANSPASLHTNTSSIFLPDDYHSSLTGSDQECYSREVPVVHIKVTLQKKPSKEGTYAKGQGNKAGSQQVQDTKPK</sequence>
<dbReference type="Gene3D" id="3.30.110.20">
    <property type="entry name" value="Alba-like domain"/>
    <property type="match status" value="1"/>
</dbReference>
<dbReference type="GO" id="GO:0003676">
    <property type="term" value="F:nucleic acid binding"/>
    <property type="evidence" value="ECO:0007669"/>
    <property type="project" value="InterPro"/>
</dbReference>
<evidence type="ECO:0000256" key="4">
    <source>
        <dbReference type="SAM" id="MobiDB-lite"/>
    </source>
</evidence>
<comment type="subcellular location">
    <subcellularLocation>
        <location evidence="1">Nucleus</location>
        <location evidence="1">Nucleolus</location>
    </subcellularLocation>
</comment>
<dbReference type="GO" id="GO:0005655">
    <property type="term" value="C:nucleolar ribonuclease P complex"/>
    <property type="evidence" value="ECO:0007669"/>
    <property type="project" value="InterPro"/>
</dbReference>
<keyword evidence="3" id="KW-0539">Nucleus</keyword>
<feature type="region of interest" description="Disordered" evidence="4">
    <location>
        <begin position="102"/>
        <end position="130"/>
    </location>
</feature>
<dbReference type="AlphaFoldDB" id="A0AAW0U1M4"/>
<dbReference type="GO" id="GO:0001682">
    <property type="term" value="P:tRNA 5'-leader removal"/>
    <property type="evidence" value="ECO:0007669"/>
    <property type="project" value="InterPro"/>
</dbReference>
<organism evidence="5 6">
    <name type="scientific">Scylla paramamosain</name>
    <name type="common">Mud crab</name>
    <dbReference type="NCBI Taxonomy" id="85552"/>
    <lineage>
        <taxon>Eukaryota</taxon>
        <taxon>Metazoa</taxon>
        <taxon>Ecdysozoa</taxon>
        <taxon>Arthropoda</taxon>
        <taxon>Crustacea</taxon>
        <taxon>Multicrustacea</taxon>
        <taxon>Malacostraca</taxon>
        <taxon>Eumalacostraca</taxon>
        <taxon>Eucarida</taxon>
        <taxon>Decapoda</taxon>
        <taxon>Pleocyemata</taxon>
        <taxon>Brachyura</taxon>
        <taxon>Eubrachyura</taxon>
        <taxon>Portunoidea</taxon>
        <taxon>Portunidae</taxon>
        <taxon>Portuninae</taxon>
        <taxon>Scylla</taxon>
    </lineage>
</organism>
<dbReference type="InterPro" id="IPR014612">
    <property type="entry name" value="Pop7/Rpp20"/>
</dbReference>
<dbReference type="Proteomes" id="UP001487740">
    <property type="component" value="Unassembled WGS sequence"/>
</dbReference>
<reference evidence="5 6" key="1">
    <citation type="submission" date="2023-03" db="EMBL/GenBank/DDBJ databases">
        <title>High-quality genome of Scylla paramamosain provides insights in environmental adaptation.</title>
        <authorList>
            <person name="Zhang L."/>
        </authorList>
    </citation>
    <scope>NUCLEOTIDE SEQUENCE [LARGE SCALE GENOMIC DNA]</scope>
    <source>
        <strain evidence="5">LZ_2023a</strain>
        <tissue evidence="5">Muscle</tissue>
    </source>
</reference>
<dbReference type="PANTHER" id="PTHR15314:SF1">
    <property type="entry name" value="RIBONUCLEASE P PROTEIN SUBUNIT P20"/>
    <property type="match status" value="1"/>
</dbReference>
<feature type="compositionally biased region" description="Polar residues" evidence="4">
    <location>
        <begin position="258"/>
        <end position="270"/>
    </location>
</feature>
<dbReference type="EMBL" id="JARAKH010000020">
    <property type="protein sequence ID" value="KAK8393942.1"/>
    <property type="molecule type" value="Genomic_DNA"/>
</dbReference>
<proteinExistence type="predicted"/>
<name>A0AAW0U1M4_SCYPA</name>
<gene>
    <name evidence="5" type="ORF">O3P69_006940</name>
</gene>
<evidence type="ECO:0000313" key="5">
    <source>
        <dbReference type="EMBL" id="KAK8393942.1"/>
    </source>
</evidence>
<feature type="compositionally biased region" description="Low complexity" evidence="4">
    <location>
        <begin position="111"/>
        <end position="125"/>
    </location>
</feature>
<feature type="region of interest" description="Disordered" evidence="4">
    <location>
        <begin position="243"/>
        <end position="270"/>
    </location>
</feature>
<dbReference type="PANTHER" id="PTHR15314">
    <property type="entry name" value="RIBONUCLEASE P PROTEIN SUBUNIT P20"/>
    <property type="match status" value="1"/>
</dbReference>
<evidence type="ECO:0000256" key="2">
    <source>
        <dbReference type="ARBA" id="ARBA00022694"/>
    </source>
</evidence>
<evidence type="ECO:0000256" key="3">
    <source>
        <dbReference type="ARBA" id="ARBA00023242"/>
    </source>
</evidence>
<protein>
    <submittedName>
        <fullName evidence="5">Uncharacterized protein</fullName>
    </submittedName>
</protein>
<dbReference type="GO" id="GO:0000172">
    <property type="term" value="C:ribonuclease MRP complex"/>
    <property type="evidence" value="ECO:0007669"/>
    <property type="project" value="InterPro"/>
</dbReference>
<dbReference type="InterPro" id="IPR036882">
    <property type="entry name" value="Alba-like_dom_sf"/>
</dbReference>
<dbReference type="SUPFAM" id="SSF82704">
    <property type="entry name" value="AlbA-like"/>
    <property type="match status" value="1"/>
</dbReference>
<evidence type="ECO:0000313" key="6">
    <source>
        <dbReference type="Proteomes" id="UP001487740"/>
    </source>
</evidence>
<accession>A0AAW0U1M4</accession>
<evidence type="ECO:0000256" key="1">
    <source>
        <dbReference type="ARBA" id="ARBA00004604"/>
    </source>
</evidence>